<comment type="caution">
    <text evidence="1">The sequence shown here is derived from an EMBL/GenBank/DDBJ whole genome shotgun (WGS) entry which is preliminary data.</text>
</comment>
<name>A0ABQ8U600_9EUKA</name>
<proteinExistence type="predicted"/>
<evidence type="ECO:0000313" key="2">
    <source>
        <dbReference type="Proteomes" id="UP001141327"/>
    </source>
</evidence>
<keyword evidence="2" id="KW-1185">Reference proteome</keyword>
<organism evidence="1 2">
    <name type="scientific">Paratrimastix pyriformis</name>
    <dbReference type="NCBI Taxonomy" id="342808"/>
    <lineage>
        <taxon>Eukaryota</taxon>
        <taxon>Metamonada</taxon>
        <taxon>Preaxostyla</taxon>
        <taxon>Paratrimastigidae</taxon>
        <taxon>Paratrimastix</taxon>
    </lineage>
</organism>
<accession>A0ABQ8U600</accession>
<protein>
    <submittedName>
        <fullName evidence="1">Uncharacterized protein</fullName>
    </submittedName>
</protein>
<dbReference type="Proteomes" id="UP001141327">
    <property type="component" value="Unassembled WGS sequence"/>
</dbReference>
<reference evidence="1" key="1">
    <citation type="journal article" date="2022" name="bioRxiv">
        <title>Genomics of Preaxostyla Flagellates Illuminates Evolutionary Transitions and the Path Towards Mitochondrial Loss.</title>
        <authorList>
            <person name="Novak L.V.F."/>
            <person name="Treitli S.C."/>
            <person name="Pyrih J."/>
            <person name="Halakuc P."/>
            <person name="Pipaliya S.V."/>
            <person name="Vacek V."/>
            <person name="Brzon O."/>
            <person name="Soukal P."/>
            <person name="Eme L."/>
            <person name="Dacks J.B."/>
            <person name="Karnkowska A."/>
            <person name="Elias M."/>
            <person name="Hampl V."/>
        </authorList>
    </citation>
    <scope>NUCLEOTIDE SEQUENCE</scope>
    <source>
        <strain evidence="1">RCP-MX</strain>
    </source>
</reference>
<sequence length="131" mass="14377">MIDHTKHTDIITKLLALRFLRQLNDNVNLCLGRGVDGWQVQSELVLWWPVLNGQGPWHEAAMRLGAEERAWSLRASCAARVSSSLSPESLLDVLSNTPEGAADPTPRLAHLGRALSMLFPGVARRICASVV</sequence>
<dbReference type="EMBL" id="JAPMOS010000412">
    <property type="protein sequence ID" value="KAJ4452705.1"/>
    <property type="molecule type" value="Genomic_DNA"/>
</dbReference>
<evidence type="ECO:0000313" key="1">
    <source>
        <dbReference type="EMBL" id="KAJ4452705.1"/>
    </source>
</evidence>
<gene>
    <name evidence="1" type="ORF">PAPYR_13064</name>
</gene>